<proteinExistence type="predicted"/>
<gene>
    <name evidence="1" type="ORF">H5410_019922</name>
</gene>
<comment type="caution">
    <text evidence="1">The sequence shown here is derived from an EMBL/GenBank/DDBJ whole genome shotgun (WGS) entry which is preliminary data.</text>
</comment>
<dbReference type="OrthoDB" id="591587at2759"/>
<accession>A0A9J5Z6Z2</accession>
<dbReference type="Proteomes" id="UP000824120">
    <property type="component" value="Chromosome 4"/>
</dbReference>
<keyword evidence="2" id="KW-1185">Reference proteome</keyword>
<dbReference type="EMBL" id="JACXVP010000004">
    <property type="protein sequence ID" value="KAG5608641.1"/>
    <property type="molecule type" value="Genomic_DNA"/>
</dbReference>
<evidence type="ECO:0000313" key="2">
    <source>
        <dbReference type="Proteomes" id="UP000824120"/>
    </source>
</evidence>
<dbReference type="InterPro" id="IPR004158">
    <property type="entry name" value="DUF247_pln"/>
</dbReference>
<name>A0A9J5Z6Z2_SOLCO</name>
<dbReference type="AlphaFoldDB" id="A0A9J5Z6Z2"/>
<evidence type="ECO:0000313" key="1">
    <source>
        <dbReference type="EMBL" id="KAG5608641.1"/>
    </source>
</evidence>
<sequence>MQQIDSTLNLVAYKQHTYDVLPKYFNDFFMFMDYLIDSDKDMNVLHRKGIITNQLGDQDNEVANIFNKIGQGVNIASDFYYKEE</sequence>
<organism evidence="1 2">
    <name type="scientific">Solanum commersonii</name>
    <name type="common">Commerson's wild potato</name>
    <name type="synonym">Commerson's nightshade</name>
    <dbReference type="NCBI Taxonomy" id="4109"/>
    <lineage>
        <taxon>Eukaryota</taxon>
        <taxon>Viridiplantae</taxon>
        <taxon>Streptophyta</taxon>
        <taxon>Embryophyta</taxon>
        <taxon>Tracheophyta</taxon>
        <taxon>Spermatophyta</taxon>
        <taxon>Magnoliopsida</taxon>
        <taxon>eudicotyledons</taxon>
        <taxon>Gunneridae</taxon>
        <taxon>Pentapetalae</taxon>
        <taxon>asterids</taxon>
        <taxon>lamiids</taxon>
        <taxon>Solanales</taxon>
        <taxon>Solanaceae</taxon>
        <taxon>Solanoideae</taxon>
        <taxon>Solaneae</taxon>
        <taxon>Solanum</taxon>
    </lineage>
</organism>
<dbReference type="Pfam" id="PF03140">
    <property type="entry name" value="DUF247"/>
    <property type="match status" value="1"/>
</dbReference>
<dbReference type="PANTHER" id="PTHR31170">
    <property type="entry name" value="BNAC04G53230D PROTEIN"/>
    <property type="match status" value="1"/>
</dbReference>
<reference evidence="1 2" key="1">
    <citation type="submission" date="2020-09" db="EMBL/GenBank/DDBJ databases">
        <title>De no assembly of potato wild relative species, Solanum commersonii.</title>
        <authorList>
            <person name="Cho K."/>
        </authorList>
    </citation>
    <scope>NUCLEOTIDE SEQUENCE [LARGE SCALE GENOMIC DNA]</scope>
    <source>
        <strain evidence="1">LZ3.2</strain>
        <tissue evidence="1">Leaf</tissue>
    </source>
</reference>
<dbReference type="PANTHER" id="PTHR31170:SF25">
    <property type="entry name" value="BNAA09G04570D PROTEIN"/>
    <property type="match status" value="1"/>
</dbReference>
<feature type="non-terminal residue" evidence="1">
    <location>
        <position position="1"/>
    </location>
</feature>
<protein>
    <submittedName>
        <fullName evidence="1">Uncharacterized protein</fullName>
    </submittedName>
</protein>